<dbReference type="Proteomes" id="UP001201980">
    <property type="component" value="Unassembled WGS sequence"/>
</dbReference>
<dbReference type="AlphaFoldDB" id="A0AAD5RVE6"/>
<evidence type="ECO:0000313" key="2">
    <source>
        <dbReference type="Proteomes" id="UP001201980"/>
    </source>
</evidence>
<sequence>MLHKPLENFDKVPLLAPPPGFFVGDCVIKDATGETAHELQPGKLNPIIPYFDLGNKSIPMAPCWRKKPEYFSGTNLVRDSGVGAEVCGRIPHVIAITVHYATSRAGILKRFGRAYDRLAVYAVIGPDQDSSVNPTEERDPESMHHACLDTGVLEQLFSWHYTWDGLRAHWEDLGTVRLGEDGKYIHDSFLKAVNDADNVRWGKDDLH</sequence>
<name>A0AAD5RVE6_9PEZI</name>
<accession>A0AAD5RVE6</accession>
<reference evidence="1" key="1">
    <citation type="submission" date="2022-07" db="EMBL/GenBank/DDBJ databases">
        <title>Draft genome sequence of Zalerion maritima ATCC 34329, a (micro)plastics degrading marine fungus.</title>
        <authorList>
            <person name="Paco A."/>
            <person name="Goncalves M.F.M."/>
            <person name="Rocha-Santos T.A.P."/>
            <person name="Alves A."/>
        </authorList>
    </citation>
    <scope>NUCLEOTIDE SEQUENCE</scope>
    <source>
        <strain evidence="1">ATCC 34329</strain>
    </source>
</reference>
<comment type="caution">
    <text evidence="1">The sequence shown here is derived from an EMBL/GenBank/DDBJ whole genome shotgun (WGS) entry which is preliminary data.</text>
</comment>
<keyword evidence="2" id="KW-1185">Reference proteome</keyword>
<protein>
    <submittedName>
        <fullName evidence="1">Uncharacterized protein</fullName>
    </submittedName>
</protein>
<organism evidence="1 2">
    <name type="scientific">Zalerion maritima</name>
    <dbReference type="NCBI Taxonomy" id="339359"/>
    <lineage>
        <taxon>Eukaryota</taxon>
        <taxon>Fungi</taxon>
        <taxon>Dikarya</taxon>
        <taxon>Ascomycota</taxon>
        <taxon>Pezizomycotina</taxon>
        <taxon>Sordariomycetes</taxon>
        <taxon>Lulworthiomycetidae</taxon>
        <taxon>Lulworthiales</taxon>
        <taxon>Lulworthiaceae</taxon>
        <taxon>Zalerion</taxon>
    </lineage>
</organism>
<gene>
    <name evidence="1" type="ORF">MKZ38_009046</name>
</gene>
<proteinExistence type="predicted"/>
<dbReference type="EMBL" id="JAKWBI020000065">
    <property type="protein sequence ID" value="KAJ2903991.1"/>
    <property type="molecule type" value="Genomic_DNA"/>
</dbReference>
<evidence type="ECO:0000313" key="1">
    <source>
        <dbReference type="EMBL" id="KAJ2903991.1"/>
    </source>
</evidence>